<evidence type="ECO:0000256" key="1">
    <source>
        <dbReference type="ARBA" id="ARBA00023277"/>
    </source>
</evidence>
<dbReference type="OrthoDB" id="9791139at2"/>
<dbReference type="InterPro" id="IPR037171">
    <property type="entry name" value="NagB/RpiA_transferase-like"/>
</dbReference>
<keyword evidence="4" id="KW-1185">Reference proteome</keyword>
<accession>A0A418KR12</accession>
<dbReference type="GO" id="GO:0019262">
    <property type="term" value="P:N-acetylneuraminate catabolic process"/>
    <property type="evidence" value="ECO:0007669"/>
    <property type="project" value="TreeGrafter"/>
</dbReference>
<dbReference type="EMBL" id="QUAL01000120">
    <property type="protein sequence ID" value="RIQ23838.1"/>
    <property type="molecule type" value="Genomic_DNA"/>
</dbReference>
<dbReference type="GO" id="GO:0005975">
    <property type="term" value="P:carbohydrate metabolic process"/>
    <property type="evidence" value="ECO:0007669"/>
    <property type="project" value="InterPro"/>
</dbReference>
<dbReference type="GO" id="GO:0004342">
    <property type="term" value="F:glucosamine-6-phosphate deaminase activity"/>
    <property type="evidence" value="ECO:0007669"/>
    <property type="project" value="InterPro"/>
</dbReference>
<evidence type="ECO:0000313" key="4">
    <source>
        <dbReference type="Proteomes" id="UP000284057"/>
    </source>
</evidence>
<reference evidence="3 4" key="1">
    <citation type="submission" date="2018-09" db="EMBL/GenBank/DDBJ databases">
        <title>Isolation, diversity and antifungal activity of actinobacteria from wheat.</title>
        <authorList>
            <person name="Han C."/>
        </authorList>
    </citation>
    <scope>NUCLEOTIDE SEQUENCE [LARGE SCALE GENOMIC DNA]</scope>
    <source>
        <strain evidence="3 4">NEAU-YY265</strain>
    </source>
</reference>
<dbReference type="PANTHER" id="PTHR11280:SF6">
    <property type="entry name" value="GLUCOSAMINE-6-PHOSPHATE ISOMERASE NAGB"/>
    <property type="match status" value="1"/>
</dbReference>
<dbReference type="SUPFAM" id="SSF100950">
    <property type="entry name" value="NagB/RpiA/CoA transferase-like"/>
    <property type="match status" value="1"/>
</dbReference>
<comment type="caution">
    <text evidence="3">The sequence shown here is derived from an EMBL/GenBank/DDBJ whole genome shotgun (WGS) entry which is preliminary data.</text>
</comment>
<name>A0A418KR12_9ACTN</name>
<dbReference type="Proteomes" id="UP000284057">
    <property type="component" value="Unassembled WGS sequence"/>
</dbReference>
<feature type="domain" description="Glucosamine/galactosamine-6-phosphate isomerase" evidence="2">
    <location>
        <begin position="22"/>
        <end position="240"/>
    </location>
</feature>
<dbReference type="GO" id="GO:0005737">
    <property type="term" value="C:cytoplasm"/>
    <property type="evidence" value="ECO:0007669"/>
    <property type="project" value="TreeGrafter"/>
</dbReference>
<dbReference type="InterPro" id="IPR006148">
    <property type="entry name" value="Glc/Gal-6P_isomerase"/>
</dbReference>
<dbReference type="AlphaFoldDB" id="A0A418KR12"/>
<dbReference type="Pfam" id="PF01182">
    <property type="entry name" value="Glucosamine_iso"/>
    <property type="match status" value="1"/>
</dbReference>
<sequence length="264" mass="28259">MSEPITQFQAGELAVEVYSGTAEMGQAAAERAAAVIRDAVARTGRARAVFATGNSQFAFVQALRSQDVPWDRVTAFHLDEYVGIDANHPASFRRWIRERIEEPFRPAKVHYIEGDAPDAEAECRRYEDLLRAEPLDVVCMGIGENGHIAFNEPHEADFADQRLARVITLTPESRAQQVGEGHFPDDAAVPATAISLTVPALLSAGQVLVCTPDRRKAAAVAAAVNDEISPACPATVLRTAGHATLFLDPESAGQLDVTAGSAAS</sequence>
<dbReference type="GO" id="GO:0006043">
    <property type="term" value="P:glucosamine catabolic process"/>
    <property type="evidence" value="ECO:0007669"/>
    <property type="project" value="TreeGrafter"/>
</dbReference>
<proteinExistence type="predicted"/>
<dbReference type="RefSeq" id="WP_119660193.1">
    <property type="nucleotide sequence ID" value="NZ_QUAL01000120.1"/>
</dbReference>
<organism evidence="3 4">
    <name type="scientific">Jiangella rhizosphaerae</name>
    <dbReference type="NCBI Taxonomy" id="2293569"/>
    <lineage>
        <taxon>Bacteria</taxon>
        <taxon>Bacillati</taxon>
        <taxon>Actinomycetota</taxon>
        <taxon>Actinomycetes</taxon>
        <taxon>Jiangellales</taxon>
        <taxon>Jiangellaceae</taxon>
        <taxon>Jiangella</taxon>
    </lineage>
</organism>
<protein>
    <submittedName>
        <fullName evidence="3">Glucosamine-6-phosphate deaminase</fullName>
    </submittedName>
</protein>
<evidence type="ECO:0000313" key="3">
    <source>
        <dbReference type="EMBL" id="RIQ23838.1"/>
    </source>
</evidence>
<dbReference type="InterPro" id="IPR004547">
    <property type="entry name" value="Glucosamine6P_isomerase"/>
</dbReference>
<dbReference type="Gene3D" id="3.40.50.1360">
    <property type="match status" value="1"/>
</dbReference>
<dbReference type="GO" id="GO:0042802">
    <property type="term" value="F:identical protein binding"/>
    <property type="evidence" value="ECO:0007669"/>
    <property type="project" value="TreeGrafter"/>
</dbReference>
<gene>
    <name evidence="3" type="ORF">DY240_12385</name>
</gene>
<dbReference type="PANTHER" id="PTHR11280">
    <property type="entry name" value="GLUCOSAMINE-6-PHOSPHATE ISOMERASE"/>
    <property type="match status" value="1"/>
</dbReference>
<evidence type="ECO:0000259" key="2">
    <source>
        <dbReference type="Pfam" id="PF01182"/>
    </source>
</evidence>
<keyword evidence="1" id="KW-0119">Carbohydrate metabolism</keyword>
<dbReference type="GO" id="GO:0006046">
    <property type="term" value="P:N-acetylglucosamine catabolic process"/>
    <property type="evidence" value="ECO:0007669"/>
    <property type="project" value="TreeGrafter"/>
</dbReference>